<dbReference type="PANTHER" id="PTHR45453">
    <property type="entry name" value="PHOSPHATE REGULON SENSOR PROTEIN PHOR"/>
    <property type="match status" value="1"/>
</dbReference>
<dbReference type="Gene3D" id="1.10.287.130">
    <property type="match status" value="1"/>
</dbReference>
<keyword evidence="8" id="KW-1133">Transmembrane helix</keyword>
<evidence type="ECO:0000256" key="3">
    <source>
        <dbReference type="ARBA" id="ARBA00012438"/>
    </source>
</evidence>
<evidence type="ECO:0000313" key="12">
    <source>
        <dbReference type="Proteomes" id="UP000288947"/>
    </source>
</evidence>
<feature type="domain" description="HAMP" evidence="10">
    <location>
        <begin position="185"/>
        <end position="237"/>
    </location>
</feature>
<dbReference type="InterPro" id="IPR050351">
    <property type="entry name" value="BphY/WalK/GraS-like"/>
</dbReference>
<organism evidence="11 12">
    <name type="scientific">Fervidobacterium changbaicum</name>
    <dbReference type="NCBI Taxonomy" id="310769"/>
    <lineage>
        <taxon>Bacteria</taxon>
        <taxon>Thermotogati</taxon>
        <taxon>Thermotogota</taxon>
        <taxon>Thermotogae</taxon>
        <taxon>Thermotogales</taxon>
        <taxon>Fervidobacteriaceae</taxon>
        <taxon>Fervidobacterium</taxon>
    </lineage>
</organism>
<dbReference type="SUPFAM" id="SSF55874">
    <property type="entry name" value="ATPase domain of HSP90 chaperone/DNA topoisomerase II/histidine kinase"/>
    <property type="match status" value="1"/>
</dbReference>
<keyword evidence="12" id="KW-1185">Reference proteome</keyword>
<dbReference type="Pfam" id="PF02518">
    <property type="entry name" value="HATPase_c"/>
    <property type="match status" value="1"/>
</dbReference>
<comment type="catalytic activity">
    <reaction evidence="1">
        <text>ATP + protein L-histidine = ADP + protein N-phospho-L-histidine.</text>
        <dbReference type="EC" id="2.7.13.3"/>
    </reaction>
</comment>
<proteinExistence type="predicted"/>
<dbReference type="InterPro" id="IPR036097">
    <property type="entry name" value="HisK_dim/P_sf"/>
</dbReference>
<evidence type="ECO:0000256" key="4">
    <source>
        <dbReference type="ARBA" id="ARBA00022553"/>
    </source>
</evidence>
<keyword evidence="8" id="KW-0472">Membrane</keyword>
<evidence type="ECO:0000256" key="1">
    <source>
        <dbReference type="ARBA" id="ARBA00000085"/>
    </source>
</evidence>
<feature type="transmembrane region" description="Helical" evidence="8">
    <location>
        <begin position="12"/>
        <end position="37"/>
    </location>
</feature>
<keyword evidence="4" id="KW-0597">Phosphoprotein</keyword>
<dbReference type="RefSeq" id="WP_090221683.1">
    <property type="nucleotide sequence ID" value="NZ_CP026721.1"/>
</dbReference>
<evidence type="ECO:0000256" key="8">
    <source>
        <dbReference type="SAM" id="Phobius"/>
    </source>
</evidence>
<evidence type="ECO:0000256" key="6">
    <source>
        <dbReference type="ARBA" id="ARBA00022777"/>
    </source>
</evidence>
<dbReference type="PANTHER" id="PTHR45453:SF1">
    <property type="entry name" value="PHOSPHATE REGULON SENSOR PROTEIN PHOR"/>
    <property type="match status" value="1"/>
</dbReference>
<comment type="subcellular location">
    <subcellularLocation>
        <location evidence="2">Membrane</location>
    </subcellularLocation>
</comment>
<dbReference type="InterPro" id="IPR005467">
    <property type="entry name" value="His_kinase_dom"/>
</dbReference>
<dbReference type="InterPro" id="IPR003594">
    <property type="entry name" value="HATPase_dom"/>
</dbReference>
<dbReference type="PROSITE" id="PS50109">
    <property type="entry name" value="HIS_KIN"/>
    <property type="match status" value="1"/>
</dbReference>
<dbReference type="GO" id="GO:0016301">
    <property type="term" value="F:kinase activity"/>
    <property type="evidence" value="ECO:0007669"/>
    <property type="project" value="UniProtKB-KW"/>
</dbReference>
<evidence type="ECO:0000259" key="9">
    <source>
        <dbReference type="PROSITE" id="PS50109"/>
    </source>
</evidence>
<dbReference type="CDD" id="cd06225">
    <property type="entry name" value="HAMP"/>
    <property type="match status" value="1"/>
</dbReference>
<dbReference type="Gene3D" id="6.10.340.10">
    <property type="match status" value="1"/>
</dbReference>
<name>A0ABX5QS86_9BACT</name>
<keyword evidence="8" id="KW-0812">Transmembrane</keyword>
<dbReference type="InterPro" id="IPR004358">
    <property type="entry name" value="Sig_transdc_His_kin-like_C"/>
</dbReference>
<dbReference type="SMART" id="SM00388">
    <property type="entry name" value="HisKA"/>
    <property type="match status" value="1"/>
</dbReference>
<dbReference type="Proteomes" id="UP000288947">
    <property type="component" value="Chromosome"/>
</dbReference>
<dbReference type="SUPFAM" id="SSF47384">
    <property type="entry name" value="Homodimeric domain of signal transducing histidine kinase"/>
    <property type="match status" value="1"/>
</dbReference>
<dbReference type="CDD" id="cd00082">
    <property type="entry name" value="HisKA"/>
    <property type="match status" value="1"/>
</dbReference>
<dbReference type="Gene3D" id="3.30.565.10">
    <property type="entry name" value="Histidine kinase-like ATPase, C-terminal domain"/>
    <property type="match status" value="1"/>
</dbReference>
<evidence type="ECO:0000259" key="10">
    <source>
        <dbReference type="PROSITE" id="PS50885"/>
    </source>
</evidence>
<gene>
    <name evidence="11" type="ORF">CBS1_06175</name>
</gene>
<evidence type="ECO:0000256" key="7">
    <source>
        <dbReference type="ARBA" id="ARBA00023012"/>
    </source>
</evidence>
<accession>A0ABX5QS86</accession>
<dbReference type="PROSITE" id="PS50885">
    <property type="entry name" value="HAMP"/>
    <property type="match status" value="1"/>
</dbReference>
<dbReference type="InterPro" id="IPR003660">
    <property type="entry name" value="HAMP_dom"/>
</dbReference>
<dbReference type="Pfam" id="PF00512">
    <property type="entry name" value="HisKA"/>
    <property type="match status" value="1"/>
</dbReference>
<keyword evidence="5" id="KW-0808">Transferase</keyword>
<evidence type="ECO:0000256" key="2">
    <source>
        <dbReference type="ARBA" id="ARBA00004370"/>
    </source>
</evidence>
<dbReference type="PRINTS" id="PR00344">
    <property type="entry name" value="BCTRLSENSOR"/>
</dbReference>
<dbReference type="EMBL" id="CP026721">
    <property type="protein sequence ID" value="QAV33344.1"/>
    <property type="molecule type" value="Genomic_DNA"/>
</dbReference>
<protein>
    <recommendedName>
        <fullName evidence="3">histidine kinase</fullName>
        <ecNumber evidence="3">2.7.13.3</ecNumber>
    </recommendedName>
</protein>
<sequence length="465" mass="54122">MKIKSLKHQFYLLVFKIMFFTFLSSFVVYLAFVLPLYRGIVRPTDYYVRYLDEIEKEIKKKSEQIINGKLINLSLFEKEIEEIEGEVIDINGKHLYGDFNIASKGIDYWKTFNRDFVKNGYIYRYVPVVKENRVEAIYVLRAPFSFFLNNKAKNQIFAFLYFPAIVSPIIFFIIYLLIFTRSLYLDVSKNMHKLLEAAEKVSKKDFNFTLEGMSGTEFLKIQDAFNEMISTIHSAFRSLWDLDNERRKMLASIAHDIKTPVTVIQGQAEIIDTLNPHPSVENSLKIIKNNCKRITNLANNISLLGKIEIPNPVVRKSRVNLKDILSEKEKEIKMMTLSKDVEVVFEINLSKDYYALDENLLLRLLDNILYNSLRFTQEGEIRLIVDDKDDAIHFLCLDTGVGFNEEDINNLFKAYYQGKDFKDHFGLGLYISKKIVDLFGGEIKAYNRVEGGAAVEFIIREMSEQ</sequence>
<dbReference type="SMART" id="SM00387">
    <property type="entry name" value="HATPase_c"/>
    <property type="match status" value="1"/>
</dbReference>
<dbReference type="EC" id="2.7.13.3" evidence="3"/>
<keyword evidence="7" id="KW-0902">Two-component regulatory system</keyword>
<dbReference type="InterPro" id="IPR003661">
    <property type="entry name" value="HisK_dim/P_dom"/>
</dbReference>
<evidence type="ECO:0000256" key="5">
    <source>
        <dbReference type="ARBA" id="ARBA00022679"/>
    </source>
</evidence>
<feature type="domain" description="Histidine kinase" evidence="9">
    <location>
        <begin position="252"/>
        <end position="463"/>
    </location>
</feature>
<evidence type="ECO:0000313" key="11">
    <source>
        <dbReference type="EMBL" id="QAV33344.1"/>
    </source>
</evidence>
<dbReference type="InterPro" id="IPR036890">
    <property type="entry name" value="HATPase_C_sf"/>
</dbReference>
<feature type="transmembrane region" description="Helical" evidence="8">
    <location>
        <begin position="156"/>
        <end position="179"/>
    </location>
</feature>
<reference evidence="11 12" key="1">
    <citation type="submission" date="2018-01" db="EMBL/GenBank/DDBJ databases">
        <title>The whole genome sequencing and assembly of Fervidobacterium changbaicum CBS-1 strain.</title>
        <authorList>
            <person name="Kim J.-Y."/>
            <person name="Park M.-K."/>
            <person name="Yi H."/>
            <person name="Bahn Y.-S."/>
            <person name="Kim J.F."/>
            <person name="Lee D.-W."/>
        </authorList>
    </citation>
    <scope>NUCLEOTIDE SEQUENCE [LARGE SCALE GENOMIC DNA]</scope>
    <source>
        <strain evidence="11 12">CBS-1</strain>
    </source>
</reference>
<keyword evidence="6 11" id="KW-0418">Kinase</keyword>